<keyword evidence="2" id="KW-1185">Reference proteome</keyword>
<protein>
    <submittedName>
        <fullName evidence="1">Uncharacterized protein</fullName>
    </submittedName>
</protein>
<gene>
    <name evidence="1" type="ORF">M8818_006082</name>
</gene>
<dbReference type="EMBL" id="JAMKPW020000038">
    <property type="protein sequence ID" value="KAK8200766.1"/>
    <property type="molecule type" value="Genomic_DNA"/>
</dbReference>
<proteinExistence type="predicted"/>
<evidence type="ECO:0000313" key="2">
    <source>
        <dbReference type="Proteomes" id="UP001320706"/>
    </source>
</evidence>
<comment type="caution">
    <text evidence="1">The sequence shown here is derived from an EMBL/GenBank/DDBJ whole genome shotgun (WGS) entry which is preliminary data.</text>
</comment>
<reference evidence="1" key="1">
    <citation type="submission" date="2024-02" db="EMBL/GenBank/DDBJ databases">
        <title>Metagenome Assembled Genome of Zalaria obscura JY119.</title>
        <authorList>
            <person name="Vighnesh L."/>
            <person name="Jagadeeshwari U."/>
            <person name="Venkata Ramana C."/>
            <person name="Sasikala C."/>
        </authorList>
    </citation>
    <scope>NUCLEOTIDE SEQUENCE</scope>
    <source>
        <strain evidence="1">JY119</strain>
    </source>
</reference>
<dbReference type="Proteomes" id="UP001320706">
    <property type="component" value="Unassembled WGS sequence"/>
</dbReference>
<evidence type="ECO:0000313" key="1">
    <source>
        <dbReference type="EMBL" id="KAK8200766.1"/>
    </source>
</evidence>
<organism evidence="1 2">
    <name type="scientific">Zalaria obscura</name>
    <dbReference type="NCBI Taxonomy" id="2024903"/>
    <lineage>
        <taxon>Eukaryota</taxon>
        <taxon>Fungi</taxon>
        <taxon>Dikarya</taxon>
        <taxon>Ascomycota</taxon>
        <taxon>Pezizomycotina</taxon>
        <taxon>Dothideomycetes</taxon>
        <taxon>Dothideomycetidae</taxon>
        <taxon>Dothideales</taxon>
        <taxon>Zalariaceae</taxon>
        <taxon>Zalaria</taxon>
    </lineage>
</organism>
<sequence length="378" mass="41476">MRSSVFLSAAFAVTALTSPVMKRDVEVVTDVDVVYVTQWVTETAGSSATSTSAEATTSVAAVAHYGHHTHSSSSSVVESSAAAPTSVKVFHLLQKVIYFLQEDFYFNEEGHYDYFEEVFYHFPQAFNDFGQEDYHHFPQAFDDFGQEDFHHHQEDYFLCKGCFGHDCKEVVVHQEAYNQREDATSSAAPTTSKTSTKASSTSATATKPSTYQETVLVHHNVHRANHSAPALVWDSYLEETAAEVAASCVYAHDMTKGTGGYGQNIAAGVEASNVSAVITDLFYNGEVNWYNGLYGEAQPDMTNFEHWGHFSQIVWVGTTKVACVTQDCSSSGLANVGSDVAPYFTVCNYGDPGNYANEYGANVLSPLDHSTVDWSYDL</sequence>
<name>A0ACC3S7J3_9PEZI</name>
<accession>A0ACC3S7J3</accession>